<dbReference type="InterPro" id="IPR002401">
    <property type="entry name" value="Cyt_P450_E_grp-I"/>
</dbReference>
<organism evidence="7 8">
    <name type="scientific">Aspergillus ochraceoroseus</name>
    <dbReference type="NCBI Taxonomy" id="138278"/>
    <lineage>
        <taxon>Eukaryota</taxon>
        <taxon>Fungi</taxon>
        <taxon>Dikarya</taxon>
        <taxon>Ascomycota</taxon>
        <taxon>Pezizomycotina</taxon>
        <taxon>Eurotiomycetes</taxon>
        <taxon>Eurotiomycetidae</taxon>
        <taxon>Eurotiales</taxon>
        <taxon>Aspergillaceae</taxon>
        <taxon>Aspergillus</taxon>
        <taxon>Aspergillus subgen. Nidulantes</taxon>
    </lineage>
</organism>
<dbReference type="GO" id="GO:0005506">
    <property type="term" value="F:iron ion binding"/>
    <property type="evidence" value="ECO:0007669"/>
    <property type="project" value="InterPro"/>
</dbReference>
<keyword evidence="8" id="KW-1185">Reference proteome</keyword>
<keyword evidence="4" id="KW-0560">Oxidoreductase</keyword>
<dbReference type="PANTHER" id="PTHR24289">
    <property type="entry name" value="STEROID 17-ALPHA-HYDROXYLASE/17,20 LYASE"/>
    <property type="match status" value="1"/>
</dbReference>
<dbReference type="Pfam" id="PF00067">
    <property type="entry name" value="p450"/>
    <property type="match status" value="1"/>
</dbReference>
<dbReference type="GO" id="GO:0016705">
    <property type="term" value="F:oxidoreductase activity, acting on paired donors, with incorporation or reduction of molecular oxygen"/>
    <property type="evidence" value="ECO:0007669"/>
    <property type="project" value="InterPro"/>
</dbReference>
<comment type="similarity">
    <text evidence="1">Belongs to the cytochrome P450 family.</text>
</comment>
<evidence type="ECO:0000256" key="2">
    <source>
        <dbReference type="ARBA" id="ARBA00022617"/>
    </source>
</evidence>
<proteinExistence type="inferred from homology"/>
<name>A0A0F8XPE5_9EURO</name>
<sequence>MAIAAALSFVHAKALQHPLRSLTVAAIAVPILYIIINEFIRASVRIPGFTGPRGLPLIGNLAQIRKNAAEQYRIWSKTYGAVYQIQLGNIPVIVVNSAAAAKVLFGQNAQALSSRPEFYTFHK</sequence>
<evidence type="ECO:0000313" key="7">
    <source>
        <dbReference type="EMBL" id="KKK25377.1"/>
    </source>
</evidence>
<dbReference type="SUPFAM" id="SSF48264">
    <property type="entry name" value="Cytochrome P450"/>
    <property type="match status" value="1"/>
</dbReference>
<evidence type="ECO:0008006" key="9">
    <source>
        <dbReference type="Google" id="ProtNLM"/>
    </source>
</evidence>
<dbReference type="GO" id="GO:0020037">
    <property type="term" value="F:heme binding"/>
    <property type="evidence" value="ECO:0007669"/>
    <property type="project" value="InterPro"/>
</dbReference>
<evidence type="ECO:0000256" key="1">
    <source>
        <dbReference type="ARBA" id="ARBA00010617"/>
    </source>
</evidence>
<evidence type="ECO:0000256" key="4">
    <source>
        <dbReference type="ARBA" id="ARBA00023002"/>
    </source>
</evidence>
<evidence type="ECO:0000256" key="3">
    <source>
        <dbReference type="ARBA" id="ARBA00022723"/>
    </source>
</evidence>
<dbReference type="InterPro" id="IPR001128">
    <property type="entry name" value="Cyt_P450"/>
</dbReference>
<comment type="caution">
    <text evidence="7">The sequence shown here is derived from an EMBL/GenBank/DDBJ whole genome shotgun (WGS) entry which is preliminary data.</text>
</comment>
<evidence type="ECO:0000256" key="5">
    <source>
        <dbReference type="ARBA" id="ARBA00023004"/>
    </source>
</evidence>
<gene>
    <name evidence="7" type="ORF">AOCH_004497</name>
</gene>
<dbReference type="Gene3D" id="1.10.630.10">
    <property type="entry name" value="Cytochrome P450"/>
    <property type="match status" value="1"/>
</dbReference>
<reference evidence="7 8" key="1">
    <citation type="submission" date="2015-02" db="EMBL/GenBank/DDBJ databases">
        <title>Draft Genome Sequences of Two Closely-Related Aflatoxigenic Aspergillus Species Obtained from the Cote d'Ivoire.</title>
        <authorList>
            <person name="Moore G.G."/>
            <person name="Beltz S.B."/>
            <person name="Mack B.M."/>
        </authorList>
    </citation>
    <scope>NUCLEOTIDE SEQUENCE [LARGE SCALE GENOMIC DNA]</scope>
    <source>
        <strain evidence="7 8">SRRC1432</strain>
    </source>
</reference>
<dbReference type="VEuPathDB" id="FungiDB:P175DRAFT_0431036"/>
<keyword evidence="6" id="KW-0472">Membrane</keyword>
<dbReference type="EMBL" id="JYKN01000194">
    <property type="protein sequence ID" value="KKK25377.1"/>
    <property type="molecule type" value="Genomic_DNA"/>
</dbReference>
<evidence type="ECO:0000313" key="8">
    <source>
        <dbReference type="Proteomes" id="UP000034947"/>
    </source>
</evidence>
<keyword evidence="3" id="KW-0479">Metal-binding</keyword>
<feature type="transmembrane region" description="Helical" evidence="6">
    <location>
        <begin position="22"/>
        <end position="40"/>
    </location>
</feature>
<dbReference type="InterPro" id="IPR036396">
    <property type="entry name" value="Cyt_P450_sf"/>
</dbReference>
<keyword evidence="2" id="KW-0349">Heme</keyword>
<protein>
    <recommendedName>
        <fullName evidence="9">Cytochrome P450</fullName>
    </recommendedName>
</protein>
<dbReference type="PRINTS" id="PR00463">
    <property type="entry name" value="EP450I"/>
</dbReference>
<feature type="non-terminal residue" evidence="7">
    <location>
        <position position="123"/>
    </location>
</feature>
<dbReference type="GO" id="GO:0004497">
    <property type="term" value="F:monooxygenase activity"/>
    <property type="evidence" value="ECO:0007669"/>
    <property type="project" value="InterPro"/>
</dbReference>
<dbReference type="PANTHER" id="PTHR24289:SF1">
    <property type="entry name" value="STEROID 17-ALPHA-HYDROXYLASE_17,20 LYASE"/>
    <property type="match status" value="1"/>
</dbReference>
<keyword evidence="5" id="KW-0408">Iron</keyword>
<evidence type="ECO:0000256" key="6">
    <source>
        <dbReference type="SAM" id="Phobius"/>
    </source>
</evidence>
<keyword evidence="6" id="KW-0812">Transmembrane</keyword>
<dbReference type="AlphaFoldDB" id="A0A0F8XPE5"/>
<accession>A0A0F8XPE5</accession>
<dbReference type="Proteomes" id="UP000034947">
    <property type="component" value="Unassembled WGS sequence"/>
</dbReference>
<keyword evidence="6" id="KW-1133">Transmembrane helix</keyword>